<dbReference type="EMBL" id="LNYC01000001">
    <property type="protein sequence ID" value="KTD04869.1"/>
    <property type="molecule type" value="Genomic_DNA"/>
</dbReference>
<evidence type="ECO:0000259" key="3">
    <source>
        <dbReference type="Pfam" id="PF20943"/>
    </source>
</evidence>
<feature type="domain" description="DUF4785" evidence="2">
    <location>
        <begin position="180"/>
        <end position="284"/>
    </location>
</feature>
<dbReference type="InterPro" id="IPR048295">
    <property type="entry name" value="DUF4785_C"/>
</dbReference>
<dbReference type="InterPro" id="IPR048296">
    <property type="entry name" value="DUF4785_central"/>
</dbReference>
<sequence length="395" mass="43525">MKTLLMASLSVYAISNAFAAGLPQPPVIAYDCDSCEKLSRVPLSYSWAADTQSLALKKALKPRPSKSLQRVMTLAELRRGINVHTHADGAIVRVSVQKSRGNAALASLRILTPDGVEHAPSEVAEVHTPGAGLAGADEHALPTVMVLNKNAGHGKFVLKSTDTAIDETTPVFVHVYDRYSDISLEVSTEKEHYYFGEELVVKVRMDEEDDALPIDYMTLTLRSPEGETWPLSFYEVDEGLYEARMPLPEARNSHGENWYVEVFAESWLEEDTISLSTHIAFSCSIQSGAVRSIRQTGSTPEFLESEVEVATASRYGLQAVLYGTGADGRKLPVSIHQTAQWLEPGKHTLKLQMNIPADSNAGAPWSVGYLQLTDYGQYKPVYRFDELLPLTEEHA</sequence>
<dbReference type="RefSeq" id="WP_051551031.1">
    <property type="nucleotide sequence ID" value="NZ_CAAAHN010000003.1"/>
</dbReference>
<organism evidence="4 5">
    <name type="scientific">Legionella geestiana</name>
    <dbReference type="NCBI Taxonomy" id="45065"/>
    <lineage>
        <taxon>Bacteria</taxon>
        <taxon>Pseudomonadati</taxon>
        <taxon>Pseudomonadota</taxon>
        <taxon>Gammaproteobacteria</taxon>
        <taxon>Legionellales</taxon>
        <taxon>Legionellaceae</taxon>
        <taxon>Legionella</taxon>
    </lineage>
</organism>
<gene>
    <name evidence="4" type="ORF">Lgee_0053</name>
</gene>
<dbReference type="Pfam" id="PF16024">
    <property type="entry name" value="DUF4785_1st"/>
    <property type="match status" value="1"/>
</dbReference>
<dbReference type="InterPro" id="IPR031979">
    <property type="entry name" value="DUF4785_N"/>
</dbReference>
<name>A0A0W0UAL4_9GAMM</name>
<evidence type="ECO:0000259" key="2">
    <source>
        <dbReference type="Pfam" id="PF20942"/>
    </source>
</evidence>
<dbReference type="AlphaFoldDB" id="A0A0W0UAL4"/>
<protein>
    <submittedName>
        <fullName evidence="4">Uncharacterized protein</fullName>
    </submittedName>
</protein>
<dbReference type="PATRIC" id="fig|45065.4.peg.55"/>
<feature type="domain" description="DUF4785" evidence="3">
    <location>
        <begin position="287"/>
        <end position="390"/>
    </location>
</feature>
<dbReference type="Proteomes" id="UP000054785">
    <property type="component" value="Unassembled WGS sequence"/>
</dbReference>
<dbReference type="STRING" id="45065.Lgee_0053"/>
<evidence type="ECO:0000259" key="1">
    <source>
        <dbReference type="Pfam" id="PF16024"/>
    </source>
</evidence>
<dbReference type="Pfam" id="PF20943">
    <property type="entry name" value="DUF4785_3rd"/>
    <property type="match status" value="1"/>
</dbReference>
<dbReference type="OrthoDB" id="5646881at2"/>
<dbReference type="Gene3D" id="2.60.40.1930">
    <property type="match status" value="1"/>
</dbReference>
<evidence type="ECO:0000313" key="5">
    <source>
        <dbReference type="Proteomes" id="UP000054785"/>
    </source>
</evidence>
<reference evidence="4 5" key="1">
    <citation type="submission" date="2015-11" db="EMBL/GenBank/DDBJ databases">
        <title>Genomic analysis of 38 Legionella species identifies large and diverse effector repertoires.</title>
        <authorList>
            <person name="Burstein D."/>
            <person name="Amaro F."/>
            <person name="Zusman T."/>
            <person name="Lifshitz Z."/>
            <person name="Cohen O."/>
            <person name="Gilbert J.A."/>
            <person name="Pupko T."/>
            <person name="Shuman H.A."/>
            <person name="Segal G."/>
        </authorList>
    </citation>
    <scope>NUCLEOTIDE SEQUENCE [LARGE SCALE GENOMIC DNA]</scope>
    <source>
        <strain evidence="4 5">ATCC 49504</strain>
    </source>
</reference>
<comment type="caution">
    <text evidence="4">The sequence shown here is derived from an EMBL/GenBank/DDBJ whole genome shotgun (WGS) entry which is preliminary data.</text>
</comment>
<keyword evidence="5" id="KW-1185">Reference proteome</keyword>
<accession>A0A0W0UAL4</accession>
<feature type="domain" description="DUF4785" evidence="1">
    <location>
        <begin position="35"/>
        <end position="177"/>
    </location>
</feature>
<evidence type="ECO:0000313" key="4">
    <source>
        <dbReference type="EMBL" id="KTD04869.1"/>
    </source>
</evidence>
<dbReference type="Gene3D" id="2.60.120.1370">
    <property type="match status" value="1"/>
</dbReference>
<proteinExistence type="predicted"/>
<dbReference type="Pfam" id="PF20942">
    <property type="entry name" value="DUF4785_2nd"/>
    <property type="match status" value="1"/>
</dbReference>